<dbReference type="PANTHER" id="PTHR45631">
    <property type="entry name" value="OS07G0107800 PROTEIN-RELATED"/>
    <property type="match status" value="1"/>
</dbReference>
<name>A0AA42B4F1_PAPNU</name>
<accession>A0AA42B4F1</accession>
<dbReference type="EMBL" id="JAJJMA010334650">
    <property type="protein sequence ID" value="MCL7051073.1"/>
    <property type="molecule type" value="Genomic_DNA"/>
</dbReference>
<gene>
    <name evidence="3" type="ORF">MKW94_011542</name>
</gene>
<protein>
    <recommendedName>
        <fullName evidence="2">Malectin-like domain-containing protein</fullName>
    </recommendedName>
</protein>
<dbReference type="AlphaFoldDB" id="A0AA42B4F1"/>
<proteinExistence type="predicted"/>
<dbReference type="InterPro" id="IPR024788">
    <property type="entry name" value="Malectin-like_Carb-bd_dom"/>
</dbReference>
<evidence type="ECO:0000313" key="4">
    <source>
        <dbReference type="Proteomes" id="UP001177140"/>
    </source>
</evidence>
<evidence type="ECO:0000313" key="3">
    <source>
        <dbReference type="EMBL" id="MCL7051073.1"/>
    </source>
</evidence>
<dbReference type="PANTHER" id="PTHR45631:SF44">
    <property type="entry name" value="CARBOHYDRATE-BINDING PROTEIN OF THE ER PROTEIN"/>
    <property type="match status" value="1"/>
</dbReference>
<dbReference type="Pfam" id="PF12819">
    <property type="entry name" value="Malectin_like"/>
    <property type="match status" value="1"/>
</dbReference>
<comment type="subcellular location">
    <subcellularLocation>
        <location evidence="1">Membrane</location>
        <topology evidence="1">Single-pass membrane protein</topology>
    </subcellularLocation>
</comment>
<organism evidence="3 4">
    <name type="scientific">Papaver nudicaule</name>
    <name type="common">Iceland poppy</name>
    <dbReference type="NCBI Taxonomy" id="74823"/>
    <lineage>
        <taxon>Eukaryota</taxon>
        <taxon>Viridiplantae</taxon>
        <taxon>Streptophyta</taxon>
        <taxon>Embryophyta</taxon>
        <taxon>Tracheophyta</taxon>
        <taxon>Spermatophyta</taxon>
        <taxon>Magnoliopsida</taxon>
        <taxon>Ranunculales</taxon>
        <taxon>Papaveraceae</taxon>
        <taxon>Papaveroideae</taxon>
        <taxon>Papaver</taxon>
    </lineage>
</organism>
<sequence>MIDAPEEKGWDSHVMSTLRAFPTRKKNCYSIDMEGKTENSTFTVERVLVRASFYYGNYDNKATPPTFNLQFNGNSWTQIVTHQDNIIYTEMVYSLIKGNNISICLAQTQPNNIPFISALEVRSLDPYAYRYVNSNYHKYPLFFVERLAFGANTTIRYSDDSRDRIWGPVHANTRIKRNSPYRSVNIDDEPLDALRTTLAQLQEVKINRSIPTMEAFDPRINYDYPPTLVLRKPGMYSSGNMVYSGISDPKIPIHFNAYFAEPNTLNSTEIRSFNIFVNNKLYNTEGPIVPSRLTLEKVFIHNITSFAINSSYSIALVPTNDSTLPPLIIALEGFTMGDKLVQGTNSSDGNSLDSLLSTNP</sequence>
<comment type="caution">
    <text evidence="3">The sequence shown here is derived from an EMBL/GenBank/DDBJ whole genome shotgun (WGS) entry which is preliminary data.</text>
</comment>
<evidence type="ECO:0000259" key="2">
    <source>
        <dbReference type="Pfam" id="PF12819"/>
    </source>
</evidence>
<evidence type="ECO:0000256" key="1">
    <source>
        <dbReference type="ARBA" id="ARBA00004167"/>
    </source>
</evidence>
<dbReference type="GO" id="GO:0016020">
    <property type="term" value="C:membrane"/>
    <property type="evidence" value="ECO:0007669"/>
    <property type="project" value="UniProtKB-SubCell"/>
</dbReference>
<keyword evidence="4" id="KW-1185">Reference proteome</keyword>
<dbReference type="Proteomes" id="UP001177140">
    <property type="component" value="Unassembled WGS sequence"/>
</dbReference>
<reference evidence="3" key="1">
    <citation type="submission" date="2022-03" db="EMBL/GenBank/DDBJ databases">
        <title>A functionally conserved STORR gene fusion in Papaver species that diverged 16.8 million years ago.</title>
        <authorList>
            <person name="Catania T."/>
        </authorList>
    </citation>
    <scope>NUCLEOTIDE SEQUENCE</scope>
    <source>
        <strain evidence="3">S-191538</strain>
    </source>
</reference>
<feature type="domain" description="Malectin-like" evidence="2">
    <location>
        <begin position="6"/>
        <end position="336"/>
    </location>
</feature>